<feature type="binding site" evidence="24">
    <location>
        <position position="241"/>
    </location>
    <ligand>
        <name>Mn(2+)</name>
        <dbReference type="ChEBI" id="CHEBI:29035"/>
    </ligand>
</feature>
<feature type="binding site" evidence="23">
    <location>
        <begin position="113"/>
        <end position="117"/>
    </location>
    <ligand>
        <name>substrate</name>
    </ligand>
</feature>
<dbReference type="STRING" id="70415.A0A5S6PZG3"/>
<keyword evidence="26" id="KW-1185">Reference proteome</keyword>
<evidence type="ECO:0000256" key="7">
    <source>
        <dbReference type="ARBA" id="ARBA00022676"/>
    </source>
</evidence>
<dbReference type="GO" id="GO:0000139">
    <property type="term" value="C:Golgi membrane"/>
    <property type="evidence" value="ECO:0007669"/>
    <property type="project" value="UniProtKB-SubCell"/>
</dbReference>
<dbReference type="Gene3D" id="3.90.550.10">
    <property type="entry name" value="Spore Coat Polysaccharide Biosynthesis Protein SpsA, Chain A"/>
    <property type="match status" value="1"/>
</dbReference>
<evidence type="ECO:0000256" key="3">
    <source>
        <dbReference type="ARBA" id="ARBA00004922"/>
    </source>
</evidence>
<dbReference type="GO" id="GO:0009312">
    <property type="term" value="P:oligosaccharide biosynthetic process"/>
    <property type="evidence" value="ECO:0007669"/>
    <property type="project" value="InterPro"/>
</dbReference>
<comment type="catalytic activity">
    <reaction evidence="22">
        <text>an N(4)-{beta-D-GlcNAc-(1-&gt;2)-alpha-D-Man-(1-&gt;3)-[alpha-D-Man-(1-&gt;6)]-beta-D-Man-(1-&gt;4)-beta-D-GlcNAc-(1-&gt;4)-beta-D-GlcNAc}-L-asparaginyl-[protein] + UDP-N-acetyl-alpha-D-glucosamine = N(4)-{beta-D-GlcNAc-(1-&gt;2)-alpha-D-Man-(1-&gt;3)-[beta-D-GlcNAc-(1-&gt;2)-alpha-D-Man-(1-&gt;6)]-beta-D-Man-(1-&gt;4)-beta-D-GlcNAc-(1-&gt;4)-beta-D-GlcNAc}-L-asparaginyl-[protein] + UDP + H(+)</text>
        <dbReference type="Rhea" id="RHEA:12941"/>
        <dbReference type="Rhea" id="RHEA-COMP:13526"/>
        <dbReference type="Rhea" id="RHEA-COMP:14369"/>
        <dbReference type="ChEBI" id="CHEBI:15378"/>
        <dbReference type="ChEBI" id="CHEBI:57705"/>
        <dbReference type="ChEBI" id="CHEBI:58223"/>
        <dbReference type="ChEBI" id="CHEBI:60615"/>
        <dbReference type="ChEBI" id="CHEBI:60651"/>
        <dbReference type="EC" id="2.4.1.143"/>
    </reaction>
</comment>
<dbReference type="AlphaFoldDB" id="A0A5S6PZG3"/>
<evidence type="ECO:0000256" key="22">
    <source>
        <dbReference type="ARBA" id="ARBA00093257"/>
    </source>
</evidence>
<dbReference type="InterPro" id="IPR007754">
    <property type="entry name" value="GlcNAc_II"/>
</dbReference>
<keyword evidence="11" id="KW-0735">Signal-anchor</keyword>
<sequence>MPLAKFFRITACALICFNFLLWRRQIFQSLILERLLKPPFDTCSTTTYHKLAMLSMKYGFPNARQDTCVHELLDVAAAVDASNELTLSEKSLKDPQWVSNRPFTGIQWIIVVQVHDRLNYLKELIGSLEKVRGIGDALVVFSHDTYSAGANAVVEAIHFCRTIQLLYPLRLELFQNFPNADAANCSHENKGKCRRRDQLRSPKVASLAQIKHHWWWKAIQVFEHIAPTMKYDGWVLFLEDDHYVSADLLDVIKGIVSKKDSICKSCEFLVLGNYNPLNTYAKPTHVGVVPWFSSLHNLGLAFNKSVWLEVKKHAKVDFCTYNDYNWDWTLNYISMHVLPTRWMAIVAEKPRVFHVGDCGVHKTSGACTDMLAKVKQYLEKTFPPPTEVGSIEVHPMLPTHRKTSVPNGAWADVRDHLLCLWNLDNA</sequence>
<comment type="similarity">
    <text evidence="4">Belongs to the glycosyltransferase 16 (GT16) protein family.</text>
</comment>
<name>A0A5S6PZG3_TRIMR</name>
<evidence type="ECO:0000256" key="16">
    <source>
        <dbReference type="ARBA" id="ARBA00023180"/>
    </source>
</evidence>
<evidence type="ECO:0000313" key="26">
    <source>
        <dbReference type="Proteomes" id="UP000046395"/>
    </source>
</evidence>
<evidence type="ECO:0000256" key="17">
    <source>
        <dbReference type="ARBA" id="ARBA00023211"/>
    </source>
</evidence>
<dbReference type="PANTHER" id="PTHR12871:SF0">
    <property type="entry name" value="ALPHA-1,6-MANNOSYL-GLYCOPROTEIN 2-BETA-N-ACETYLGLUCOSAMINYLTRANSFERASE"/>
    <property type="match status" value="1"/>
</dbReference>
<evidence type="ECO:0000256" key="11">
    <source>
        <dbReference type="ARBA" id="ARBA00022968"/>
    </source>
</evidence>
<protein>
    <recommendedName>
        <fullName evidence="6">Alpha-1,6-mannosyl-glycoprotein 2-beta-N-acetylglucosaminyltransferase</fullName>
        <ecNumber evidence="5">2.4.1.143</ecNumber>
    </recommendedName>
    <alternativeName>
        <fullName evidence="21">Beta-1,2-N-acetylglucosaminyltransferase II</fullName>
    </alternativeName>
    <alternativeName>
        <fullName evidence="20">GlcNAc-T II</fullName>
    </alternativeName>
    <alternativeName>
        <fullName evidence="19">Mannoside acetylglucosaminyltransferase 2</fullName>
    </alternativeName>
    <alternativeName>
        <fullName evidence="18">N-glycosyl-oligosaccharide-glycoprotein N-acetylglucosaminyltransferase II</fullName>
    </alternativeName>
</protein>
<feature type="disulfide bond" evidence="25">
    <location>
        <begin position="319"/>
        <end position="419"/>
    </location>
</feature>
<feature type="disulfide bond" evidence="25">
    <location>
        <begin position="185"/>
        <end position="193"/>
    </location>
</feature>
<keyword evidence="7" id="KW-0328">Glycosyltransferase</keyword>
<evidence type="ECO:0000313" key="27">
    <source>
        <dbReference type="WBParaSite" id="TMUE_0000000353.1"/>
    </source>
</evidence>
<evidence type="ECO:0000256" key="18">
    <source>
        <dbReference type="ARBA" id="ARBA00029663"/>
    </source>
</evidence>
<comment type="cofactor">
    <cofactor evidence="1 24">
        <name>Mn(2+)</name>
        <dbReference type="ChEBI" id="CHEBI:29035"/>
    </cofactor>
</comment>
<dbReference type="EC" id="2.4.1.143" evidence="5"/>
<keyword evidence="9" id="KW-0812">Transmembrane</keyword>
<evidence type="ECO:0000256" key="20">
    <source>
        <dbReference type="ARBA" id="ARBA00032552"/>
    </source>
</evidence>
<feature type="binding site" evidence="24">
    <location>
        <position position="354"/>
    </location>
    <ligand>
        <name>Mn(2+)</name>
        <dbReference type="ChEBI" id="CHEBI:29035"/>
    </ligand>
</feature>
<dbReference type="InterPro" id="IPR029044">
    <property type="entry name" value="Nucleotide-diphossugar_trans"/>
</dbReference>
<keyword evidence="13" id="KW-0333">Golgi apparatus</keyword>
<dbReference type="GO" id="GO:0008455">
    <property type="term" value="F:alpha-1,6-mannosylglycoprotein 2-beta-N-acetylglucosaminyltransferase activity"/>
    <property type="evidence" value="ECO:0007669"/>
    <property type="project" value="UniProtKB-EC"/>
</dbReference>
<evidence type="ECO:0000256" key="12">
    <source>
        <dbReference type="ARBA" id="ARBA00022989"/>
    </source>
</evidence>
<dbReference type="Pfam" id="PF05060">
    <property type="entry name" value="MGAT2"/>
    <property type="match status" value="1"/>
</dbReference>
<comment type="subcellular location">
    <subcellularLocation>
        <location evidence="2">Golgi apparatus membrane</location>
        <topology evidence="2">Single-pass type II membrane protein</topology>
    </subcellularLocation>
</comment>
<evidence type="ECO:0000256" key="6">
    <source>
        <dbReference type="ARBA" id="ARBA00014817"/>
    </source>
</evidence>
<dbReference type="GO" id="GO:0046872">
    <property type="term" value="F:metal ion binding"/>
    <property type="evidence" value="ECO:0007669"/>
    <property type="project" value="UniProtKB-KW"/>
</dbReference>
<feature type="binding site" evidence="23">
    <location>
        <position position="144"/>
    </location>
    <ligand>
        <name>substrate</name>
    </ligand>
</feature>
<organism evidence="26 27">
    <name type="scientific">Trichuris muris</name>
    <name type="common">Mouse whipworm</name>
    <dbReference type="NCBI Taxonomy" id="70415"/>
    <lineage>
        <taxon>Eukaryota</taxon>
        <taxon>Metazoa</taxon>
        <taxon>Ecdysozoa</taxon>
        <taxon>Nematoda</taxon>
        <taxon>Enoplea</taxon>
        <taxon>Dorylaimia</taxon>
        <taxon>Trichinellida</taxon>
        <taxon>Trichuridae</taxon>
        <taxon>Trichuris</taxon>
    </lineage>
</organism>
<comment type="pathway">
    <text evidence="3">Protein modification; protein glycosylation.</text>
</comment>
<proteinExistence type="inferred from homology"/>
<keyword evidence="12" id="KW-1133">Transmembrane helix</keyword>
<keyword evidence="15 25" id="KW-1015">Disulfide bond</keyword>
<evidence type="ECO:0000256" key="21">
    <source>
        <dbReference type="ARBA" id="ARBA00032915"/>
    </source>
</evidence>
<reference evidence="27" key="1">
    <citation type="submission" date="2019-12" db="UniProtKB">
        <authorList>
            <consortium name="WormBaseParasite"/>
        </authorList>
    </citation>
    <scope>IDENTIFICATION</scope>
</reference>
<evidence type="ECO:0000256" key="13">
    <source>
        <dbReference type="ARBA" id="ARBA00023034"/>
    </source>
</evidence>
<accession>A0A5S6PZG3</accession>
<evidence type="ECO:0000256" key="2">
    <source>
        <dbReference type="ARBA" id="ARBA00004323"/>
    </source>
</evidence>
<keyword evidence="10 24" id="KW-0479">Metal-binding</keyword>
<keyword evidence="14" id="KW-0472">Membrane</keyword>
<feature type="disulfide bond" evidence="25">
    <location>
        <begin position="263"/>
        <end position="266"/>
    </location>
</feature>
<dbReference type="WBParaSite" id="TMUE_0000000353.1">
    <property type="protein sequence ID" value="TMUE_0000000353.1"/>
    <property type="gene ID" value="WBGene00296293"/>
</dbReference>
<evidence type="ECO:0000256" key="9">
    <source>
        <dbReference type="ARBA" id="ARBA00022692"/>
    </source>
</evidence>
<evidence type="ECO:0000256" key="10">
    <source>
        <dbReference type="ARBA" id="ARBA00022723"/>
    </source>
</evidence>
<keyword evidence="8" id="KW-0808">Transferase</keyword>
<evidence type="ECO:0000256" key="4">
    <source>
        <dbReference type="ARBA" id="ARBA00011011"/>
    </source>
</evidence>
<evidence type="ECO:0000256" key="5">
    <source>
        <dbReference type="ARBA" id="ARBA00012613"/>
    </source>
</evidence>
<evidence type="ECO:0000256" key="23">
    <source>
        <dbReference type="PIRSR" id="PIRSR607754-1"/>
    </source>
</evidence>
<dbReference type="GO" id="GO:0005795">
    <property type="term" value="C:Golgi stack"/>
    <property type="evidence" value="ECO:0007669"/>
    <property type="project" value="InterPro"/>
</dbReference>
<evidence type="ECO:0000256" key="15">
    <source>
        <dbReference type="ARBA" id="ARBA00023157"/>
    </source>
</evidence>
<evidence type="ECO:0000256" key="8">
    <source>
        <dbReference type="ARBA" id="ARBA00022679"/>
    </source>
</evidence>
<evidence type="ECO:0000256" key="25">
    <source>
        <dbReference type="PIRSR" id="PIRSR607754-3"/>
    </source>
</evidence>
<dbReference type="SUPFAM" id="SSF53448">
    <property type="entry name" value="Nucleotide-diphospho-sugar transferases"/>
    <property type="match status" value="1"/>
</dbReference>
<evidence type="ECO:0000256" key="14">
    <source>
        <dbReference type="ARBA" id="ARBA00023136"/>
    </source>
</evidence>
<dbReference type="Proteomes" id="UP000046395">
    <property type="component" value="Unassembled WGS sequence"/>
</dbReference>
<feature type="binding site" evidence="23">
    <location>
        <begin position="209"/>
        <end position="213"/>
    </location>
    <ligand>
        <name>substrate</name>
    </ligand>
</feature>
<dbReference type="GO" id="GO:0006487">
    <property type="term" value="P:protein N-linked glycosylation"/>
    <property type="evidence" value="ECO:0007669"/>
    <property type="project" value="TreeGrafter"/>
</dbReference>
<keyword evidence="17 24" id="KW-0464">Manganese</keyword>
<dbReference type="PANTHER" id="PTHR12871">
    <property type="entry name" value="BETA-1,2-N-ACETYLGLUCOSAMINYLTRANSFERASE II"/>
    <property type="match status" value="1"/>
</dbReference>
<evidence type="ECO:0000256" key="1">
    <source>
        <dbReference type="ARBA" id="ARBA00001936"/>
    </source>
</evidence>
<dbReference type="UniPathway" id="UPA00378"/>
<evidence type="ECO:0000256" key="19">
    <source>
        <dbReference type="ARBA" id="ARBA00031203"/>
    </source>
</evidence>
<keyword evidence="16" id="KW-0325">Glycoprotein</keyword>
<evidence type="ECO:0000256" key="24">
    <source>
        <dbReference type="PIRSR" id="PIRSR607754-2"/>
    </source>
</evidence>